<sequence length="91" mass="10576">MRERIARFMVWWRGTLRPVTLSHLTMPEPSQSAPVRVPAPARVPAAVRRADPPTLPLPRLPVRERFPIVWDTDPVPLYILQHERRQTLGVR</sequence>
<accession>A0ABS1N5J2</accession>
<comment type="caution">
    <text evidence="1">The sequence shown here is derived from an EMBL/GenBank/DDBJ whole genome shotgun (WGS) entry which is preliminary data.</text>
</comment>
<organism evidence="1 2">
    <name type="scientific">Streptomyces coffeae</name>
    <dbReference type="NCBI Taxonomy" id="621382"/>
    <lineage>
        <taxon>Bacteria</taxon>
        <taxon>Bacillati</taxon>
        <taxon>Actinomycetota</taxon>
        <taxon>Actinomycetes</taxon>
        <taxon>Kitasatosporales</taxon>
        <taxon>Streptomycetaceae</taxon>
        <taxon>Streptomyces</taxon>
    </lineage>
</organism>
<dbReference type="RefSeq" id="WP_201870596.1">
    <property type="nucleotide sequence ID" value="NZ_JAERRF010000001.1"/>
</dbReference>
<evidence type="ECO:0000313" key="2">
    <source>
        <dbReference type="Proteomes" id="UP000634229"/>
    </source>
</evidence>
<dbReference type="EMBL" id="JAERRF010000001">
    <property type="protein sequence ID" value="MBL1095313.1"/>
    <property type="molecule type" value="Genomic_DNA"/>
</dbReference>
<name>A0ABS1N5J2_9ACTN</name>
<proteinExistence type="predicted"/>
<keyword evidence="2" id="KW-1185">Reference proteome</keyword>
<evidence type="ECO:0000313" key="1">
    <source>
        <dbReference type="EMBL" id="MBL1095313.1"/>
    </source>
</evidence>
<reference evidence="1 2" key="1">
    <citation type="submission" date="2021-01" db="EMBL/GenBank/DDBJ databases">
        <title>WGS of actinomycetes isolated from Thailand.</title>
        <authorList>
            <person name="Thawai C."/>
        </authorList>
    </citation>
    <scope>NUCLEOTIDE SEQUENCE [LARGE SCALE GENOMIC DNA]</scope>
    <source>
        <strain evidence="1 2">CA1R205</strain>
    </source>
</reference>
<protein>
    <submittedName>
        <fullName evidence="1">Uncharacterized protein</fullName>
    </submittedName>
</protein>
<dbReference type="Proteomes" id="UP000634229">
    <property type="component" value="Unassembled WGS sequence"/>
</dbReference>
<gene>
    <name evidence="1" type="ORF">JK363_01215</name>
</gene>